<keyword evidence="2" id="KW-1185">Reference proteome</keyword>
<organism evidence="1 2">
    <name type="scientific">Penicillium chermesinum</name>
    <dbReference type="NCBI Taxonomy" id="63820"/>
    <lineage>
        <taxon>Eukaryota</taxon>
        <taxon>Fungi</taxon>
        <taxon>Dikarya</taxon>
        <taxon>Ascomycota</taxon>
        <taxon>Pezizomycotina</taxon>
        <taxon>Eurotiomycetes</taxon>
        <taxon>Eurotiomycetidae</taxon>
        <taxon>Eurotiales</taxon>
        <taxon>Aspergillaceae</taxon>
        <taxon>Penicillium</taxon>
    </lineage>
</organism>
<evidence type="ECO:0000313" key="2">
    <source>
        <dbReference type="Proteomes" id="UP001150941"/>
    </source>
</evidence>
<evidence type="ECO:0000313" key="1">
    <source>
        <dbReference type="EMBL" id="KAJ5224931.1"/>
    </source>
</evidence>
<dbReference type="RefSeq" id="XP_058328342.1">
    <property type="nucleotide sequence ID" value="XM_058475452.1"/>
</dbReference>
<protein>
    <submittedName>
        <fullName evidence="1">Uncharacterized protein</fullName>
    </submittedName>
</protein>
<sequence length="258" mass="29029">MGPHSKTYLVRAIICLVSLGLLYISTSTSPQALSKRSFVDQDLQLVSNRSEWHFLERRAGLSWGEAVQKGEKYLANLQGACGDSKATLPELQSEWTEKAYSGETLTAKSLPEVFQALGLDTKIGKKVKSSYWIQDKSYGEDQTPRYAGKSAKLKKNLKYFFRYHIENPETRAIIDQATDNNIQPYPGTNFPIESEQGKALLGTPNGRAVPFFLSTHKGFFGEKMIKSVKIFKTIEEDLEWYNMMFFIDVEPTDGSSGV</sequence>
<proteinExistence type="predicted"/>
<dbReference type="OrthoDB" id="5337308at2759"/>
<reference evidence="1" key="1">
    <citation type="submission" date="2022-11" db="EMBL/GenBank/DDBJ databases">
        <authorList>
            <person name="Petersen C."/>
        </authorList>
    </citation>
    <scope>NUCLEOTIDE SEQUENCE</scope>
    <source>
        <strain evidence="1">IBT 19713</strain>
    </source>
</reference>
<accession>A0A9W9TJC6</accession>
<name>A0A9W9TJC6_9EURO</name>
<dbReference type="EMBL" id="JAPQKS010000005">
    <property type="protein sequence ID" value="KAJ5224931.1"/>
    <property type="molecule type" value="Genomic_DNA"/>
</dbReference>
<dbReference type="GeneID" id="83202755"/>
<reference evidence="1" key="2">
    <citation type="journal article" date="2023" name="IMA Fungus">
        <title>Comparative genomic study of the Penicillium genus elucidates a diverse pangenome and 15 lateral gene transfer events.</title>
        <authorList>
            <person name="Petersen C."/>
            <person name="Sorensen T."/>
            <person name="Nielsen M.R."/>
            <person name="Sondergaard T.E."/>
            <person name="Sorensen J.L."/>
            <person name="Fitzpatrick D.A."/>
            <person name="Frisvad J.C."/>
            <person name="Nielsen K.L."/>
        </authorList>
    </citation>
    <scope>NUCLEOTIDE SEQUENCE</scope>
    <source>
        <strain evidence="1">IBT 19713</strain>
    </source>
</reference>
<comment type="caution">
    <text evidence="1">The sequence shown here is derived from an EMBL/GenBank/DDBJ whole genome shotgun (WGS) entry which is preliminary data.</text>
</comment>
<dbReference type="AlphaFoldDB" id="A0A9W9TJC6"/>
<gene>
    <name evidence="1" type="ORF">N7468_006156</name>
</gene>
<dbReference type="Proteomes" id="UP001150941">
    <property type="component" value="Unassembled WGS sequence"/>
</dbReference>